<proteinExistence type="predicted"/>
<keyword evidence="5" id="KW-1185">Reference proteome</keyword>
<feature type="non-terminal residue" evidence="4">
    <location>
        <position position="1"/>
    </location>
</feature>
<reference evidence="4" key="1">
    <citation type="submission" date="2022-08" db="EMBL/GenBank/DDBJ databases">
        <authorList>
            <consortium name="DOE Joint Genome Institute"/>
            <person name="Min B."/>
            <person name="Riley R."/>
            <person name="Sierra-Patev S."/>
            <person name="Naranjo-Ortiz M."/>
            <person name="Looney B."/>
            <person name="Konkel Z."/>
            <person name="Slot J.C."/>
            <person name="Sakamoto Y."/>
            <person name="Steenwyk J.L."/>
            <person name="Rokas A."/>
            <person name="Carro J."/>
            <person name="Camarero S."/>
            <person name="Ferreira P."/>
            <person name="Molpeceres G."/>
            <person name="Ruiz-Duenas F.J."/>
            <person name="Serrano A."/>
            <person name="Henrissat B."/>
            <person name="Drula E."/>
            <person name="Hughes K.W."/>
            <person name="Mata J.L."/>
            <person name="Ishikawa N.K."/>
            <person name="Vargas-Isla R."/>
            <person name="Ushijima S."/>
            <person name="Smith C.A."/>
            <person name="Ahrendt S."/>
            <person name="Andreopoulos W."/>
            <person name="He G."/>
            <person name="Labutti K."/>
            <person name="Lipzen A."/>
            <person name="Ng V."/>
            <person name="Sandor L."/>
            <person name="Barry K."/>
            <person name="Martinez A.T."/>
            <person name="Xiao Y."/>
            <person name="Gibbons J.G."/>
            <person name="Terashima K."/>
            <person name="Hibbett D.S."/>
            <person name="Grigoriev I.V."/>
        </authorList>
    </citation>
    <scope>NUCLEOTIDE SEQUENCE</scope>
    <source>
        <strain evidence="4">TFB9207</strain>
    </source>
</reference>
<feature type="signal peptide" evidence="1">
    <location>
        <begin position="1"/>
        <end position="17"/>
    </location>
</feature>
<dbReference type="EMBL" id="MU806366">
    <property type="protein sequence ID" value="KAJ3835892.1"/>
    <property type="molecule type" value="Genomic_DNA"/>
</dbReference>
<dbReference type="Pfam" id="PF26138">
    <property type="entry name" value="DUF8040"/>
    <property type="match status" value="1"/>
</dbReference>
<feature type="domain" description="DUF8040" evidence="2">
    <location>
        <begin position="25"/>
        <end position="85"/>
    </location>
</feature>
<organism evidence="4 5">
    <name type="scientific">Lentinula raphanica</name>
    <dbReference type="NCBI Taxonomy" id="153919"/>
    <lineage>
        <taxon>Eukaryota</taxon>
        <taxon>Fungi</taxon>
        <taxon>Dikarya</taxon>
        <taxon>Basidiomycota</taxon>
        <taxon>Agaricomycotina</taxon>
        <taxon>Agaricomycetes</taxon>
        <taxon>Agaricomycetidae</taxon>
        <taxon>Agaricales</taxon>
        <taxon>Marasmiineae</taxon>
        <taxon>Omphalotaceae</taxon>
        <taxon>Lentinula</taxon>
    </lineage>
</organism>
<comment type="caution">
    <text evidence="4">The sequence shown here is derived from an EMBL/GenBank/DDBJ whole genome shotgun (WGS) entry which is preliminary data.</text>
</comment>
<dbReference type="Proteomes" id="UP001163846">
    <property type="component" value="Unassembled WGS sequence"/>
</dbReference>
<evidence type="ECO:0000313" key="3">
    <source>
        <dbReference type="EMBL" id="KAJ3832141.1"/>
    </source>
</evidence>
<accession>A0AA38UF74</accession>
<evidence type="ECO:0000256" key="1">
    <source>
        <dbReference type="SAM" id="SignalP"/>
    </source>
</evidence>
<dbReference type="InterPro" id="IPR058353">
    <property type="entry name" value="DUF8040"/>
</dbReference>
<sequence length="86" mass="9457">ALTAVLAALASIASIQAEEPIGKHTSALTGQLWLEEILFGHPERCHTQFGMSTDVFLQLLMEMALCGLRDSRYVSAAEQLAIFLYF</sequence>
<feature type="non-terminal residue" evidence="4">
    <location>
        <position position="86"/>
    </location>
</feature>
<name>A0AA38UF74_9AGAR</name>
<dbReference type="EMBL" id="MU807063">
    <property type="protein sequence ID" value="KAJ3832141.1"/>
    <property type="molecule type" value="Genomic_DNA"/>
</dbReference>
<evidence type="ECO:0000259" key="2">
    <source>
        <dbReference type="Pfam" id="PF26138"/>
    </source>
</evidence>
<gene>
    <name evidence="4" type="ORF">F5878DRAFT_495049</name>
    <name evidence="3" type="ORF">F5878DRAFT_501886</name>
</gene>
<evidence type="ECO:0000313" key="5">
    <source>
        <dbReference type="Proteomes" id="UP001163846"/>
    </source>
</evidence>
<keyword evidence="1" id="KW-0732">Signal</keyword>
<feature type="chain" id="PRO_5041630214" description="DUF8040 domain-containing protein" evidence="1">
    <location>
        <begin position="18"/>
        <end position="86"/>
    </location>
</feature>
<protein>
    <recommendedName>
        <fullName evidence="2">DUF8040 domain-containing protein</fullName>
    </recommendedName>
</protein>
<evidence type="ECO:0000313" key="4">
    <source>
        <dbReference type="EMBL" id="KAJ3835892.1"/>
    </source>
</evidence>
<dbReference type="AlphaFoldDB" id="A0AA38UF74"/>